<keyword evidence="2" id="KW-1185">Reference proteome</keyword>
<dbReference type="EMBL" id="BMOS01000007">
    <property type="protein sequence ID" value="GGN54949.1"/>
    <property type="molecule type" value="Genomic_DNA"/>
</dbReference>
<reference evidence="1" key="1">
    <citation type="journal article" date="2014" name="Int. J. Syst. Evol. Microbiol.">
        <title>Complete genome sequence of Corynebacterium casei LMG S-19264T (=DSM 44701T), isolated from a smear-ripened cheese.</title>
        <authorList>
            <consortium name="US DOE Joint Genome Institute (JGI-PGF)"/>
            <person name="Walter F."/>
            <person name="Albersmeier A."/>
            <person name="Kalinowski J."/>
            <person name="Ruckert C."/>
        </authorList>
    </citation>
    <scope>NUCLEOTIDE SEQUENCE</scope>
    <source>
        <strain evidence="1">JCM 17251</strain>
    </source>
</reference>
<accession>A0A918D0Q7</accession>
<protein>
    <recommendedName>
        <fullName evidence="3">DUF3954 domain-containing protein</fullName>
    </recommendedName>
</protein>
<dbReference type="Proteomes" id="UP000624041">
    <property type="component" value="Unassembled WGS sequence"/>
</dbReference>
<name>A0A918D0Q7_9BACI</name>
<dbReference type="AlphaFoldDB" id="A0A918D0Q7"/>
<dbReference type="InterPro" id="IPR025017">
    <property type="entry name" value="DUF3954"/>
</dbReference>
<dbReference type="Pfam" id="PF13128">
    <property type="entry name" value="DUF3954"/>
    <property type="match status" value="1"/>
</dbReference>
<evidence type="ECO:0008006" key="3">
    <source>
        <dbReference type="Google" id="ProtNLM"/>
    </source>
</evidence>
<evidence type="ECO:0000313" key="2">
    <source>
        <dbReference type="Proteomes" id="UP000624041"/>
    </source>
</evidence>
<gene>
    <name evidence="1" type="ORF">GCM10007971_13260</name>
</gene>
<evidence type="ECO:0000313" key="1">
    <source>
        <dbReference type="EMBL" id="GGN54949.1"/>
    </source>
</evidence>
<dbReference type="RefSeq" id="WP_188856533.1">
    <property type="nucleotide sequence ID" value="NZ_BMOS01000007.1"/>
</dbReference>
<proteinExistence type="predicted"/>
<reference evidence="1" key="2">
    <citation type="submission" date="2020-09" db="EMBL/GenBank/DDBJ databases">
        <authorList>
            <person name="Sun Q."/>
            <person name="Ohkuma M."/>
        </authorList>
    </citation>
    <scope>NUCLEOTIDE SEQUENCE</scope>
    <source>
        <strain evidence="1">JCM 17251</strain>
    </source>
</reference>
<organism evidence="1 2">
    <name type="scientific">Oceanobacillus indicireducens</name>
    <dbReference type="NCBI Taxonomy" id="1004261"/>
    <lineage>
        <taxon>Bacteria</taxon>
        <taxon>Bacillati</taxon>
        <taxon>Bacillota</taxon>
        <taxon>Bacilli</taxon>
        <taxon>Bacillales</taxon>
        <taxon>Bacillaceae</taxon>
        <taxon>Oceanobacillus</taxon>
    </lineage>
</organism>
<sequence length="57" mass="6500">MKANIKNTVAIDLNEDAVYRVKEGKLEKLDKPATGFGEVVLKWQDGKLGRYEVKYTK</sequence>
<comment type="caution">
    <text evidence="1">The sequence shown here is derived from an EMBL/GenBank/DDBJ whole genome shotgun (WGS) entry which is preliminary data.</text>
</comment>